<comment type="caution">
    <text evidence="2">The sequence shown here is derived from an EMBL/GenBank/DDBJ whole genome shotgun (WGS) entry which is preliminary data.</text>
</comment>
<reference evidence="2" key="2">
    <citation type="submission" date="2020-11" db="EMBL/GenBank/DDBJ databases">
        <authorList>
            <person name="McCartney M.A."/>
            <person name="Auch B."/>
            <person name="Kono T."/>
            <person name="Mallez S."/>
            <person name="Becker A."/>
            <person name="Gohl D.M."/>
            <person name="Silverstein K.A.T."/>
            <person name="Koren S."/>
            <person name="Bechman K.B."/>
            <person name="Herman A."/>
            <person name="Abrahante J.E."/>
            <person name="Garbe J."/>
        </authorList>
    </citation>
    <scope>NUCLEOTIDE SEQUENCE</scope>
    <source>
        <strain evidence="2">Duluth1</strain>
        <tissue evidence="2">Whole animal</tissue>
    </source>
</reference>
<dbReference type="EMBL" id="JAIWYP010000016">
    <property type="protein sequence ID" value="KAH3695844.1"/>
    <property type="molecule type" value="Genomic_DNA"/>
</dbReference>
<name>A0A9D4BIB1_DREPO</name>
<feature type="region of interest" description="Disordered" evidence="1">
    <location>
        <begin position="1"/>
        <end position="29"/>
    </location>
</feature>
<dbReference type="AlphaFoldDB" id="A0A9D4BIB1"/>
<proteinExistence type="predicted"/>
<dbReference type="Proteomes" id="UP000828390">
    <property type="component" value="Unassembled WGS sequence"/>
</dbReference>
<evidence type="ECO:0000313" key="3">
    <source>
        <dbReference type="Proteomes" id="UP000828390"/>
    </source>
</evidence>
<accession>A0A9D4BIB1</accession>
<organism evidence="2 3">
    <name type="scientific">Dreissena polymorpha</name>
    <name type="common">Zebra mussel</name>
    <name type="synonym">Mytilus polymorpha</name>
    <dbReference type="NCBI Taxonomy" id="45954"/>
    <lineage>
        <taxon>Eukaryota</taxon>
        <taxon>Metazoa</taxon>
        <taxon>Spiralia</taxon>
        <taxon>Lophotrochozoa</taxon>
        <taxon>Mollusca</taxon>
        <taxon>Bivalvia</taxon>
        <taxon>Autobranchia</taxon>
        <taxon>Heteroconchia</taxon>
        <taxon>Euheterodonta</taxon>
        <taxon>Imparidentia</taxon>
        <taxon>Neoheterodontei</taxon>
        <taxon>Myida</taxon>
        <taxon>Dreissenoidea</taxon>
        <taxon>Dreissenidae</taxon>
        <taxon>Dreissena</taxon>
    </lineage>
</organism>
<sequence length="53" mass="6291">MLIKTSEHTDRKNIRSSRSQRHRESWSKRHRIIMVATTSEDHGRNDIGSSWSQ</sequence>
<evidence type="ECO:0000313" key="2">
    <source>
        <dbReference type="EMBL" id="KAH3695844.1"/>
    </source>
</evidence>
<protein>
    <submittedName>
        <fullName evidence="2">Uncharacterized protein</fullName>
    </submittedName>
</protein>
<reference evidence="2" key="1">
    <citation type="journal article" date="2019" name="bioRxiv">
        <title>The Genome of the Zebra Mussel, Dreissena polymorpha: A Resource for Invasive Species Research.</title>
        <authorList>
            <person name="McCartney M.A."/>
            <person name="Auch B."/>
            <person name="Kono T."/>
            <person name="Mallez S."/>
            <person name="Zhang Y."/>
            <person name="Obille A."/>
            <person name="Becker A."/>
            <person name="Abrahante J.E."/>
            <person name="Garbe J."/>
            <person name="Badalamenti J.P."/>
            <person name="Herman A."/>
            <person name="Mangelson H."/>
            <person name="Liachko I."/>
            <person name="Sullivan S."/>
            <person name="Sone E.D."/>
            <person name="Koren S."/>
            <person name="Silverstein K.A.T."/>
            <person name="Beckman K.B."/>
            <person name="Gohl D.M."/>
        </authorList>
    </citation>
    <scope>NUCLEOTIDE SEQUENCE</scope>
    <source>
        <strain evidence="2">Duluth1</strain>
        <tissue evidence="2">Whole animal</tissue>
    </source>
</reference>
<evidence type="ECO:0000256" key="1">
    <source>
        <dbReference type="SAM" id="MobiDB-lite"/>
    </source>
</evidence>
<keyword evidence="3" id="KW-1185">Reference proteome</keyword>
<gene>
    <name evidence="2" type="ORF">DPMN_083302</name>
</gene>
<feature type="compositionally biased region" description="Basic and acidic residues" evidence="1">
    <location>
        <begin position="1"/>
        <end position="13"/>
    </location>
</feature>